<reference evidence="5" key="1">
    <citation type="submission" date="2020-05" db="EMBL/GenBank/DDBJ databases">
        <authorList>
            <person name="Chiriac C."/>
            <person name="Salcher M."/>
            <person name="Ghai R."/>
            <person name="Kavagutti S V."/>
        </authorList>
    </citation>
    <scope>NUCLEOTIDE SEQUENCE</scope>
</reference>
<proteinExistence type="predicted"/>
<organism evidence="5">
    <name type="scientific">uncultured Caudovirales phage</name>
    <dbReference type="NCBI Taxonomy" id="2100421"/>
    <lineage>
        <taxon>Viruses</taxon>
        <taxon>Duplodnaviria</taxon>
        <taxon>Heunggongvirae</taxon>
        <taxon>Uroviricota</taxon>
        <taxon>Caudoviricetes</taxon>
        <taxon>Peduoviridae</taxon>
        <taxon>Maltschvirus</taxon>
        <taxon>Maltschvirus maltsch</taxon>
    </lineage>
</organism>
<feature type="region of interest" description="Disordered" evidence="1">
    <location>
        <begin position="210"/>
        <end position="238"/>
    </location>
</feature>
<dbReference type="EMBL" id="LR796779">
    <property type="protein sequence ID" value="CAB4166266.1"/>
    <property type="molecule type" value="Genomic_DNA"/>
</dbReference>
<dbReference type="InterPro" id="IPR049304">
    <property type="entry name" value="Gly_rich_dom"/>
</dbReference>
<dbReference type="Pfam" id="PF21722">
    <property type="entry name" value="Gly_rich_2"/>
    <property type="match status" value="1"/>
</dbReference>
<sequence>MSQLVFLSVSGGSTTLNGTNTAGNYNLTVPAANGTLLYQDLSGLVTFNNVTITGLLTLSGTGALGIPVGNTAQRPVPTAAGQIRYNTDGGGLYEGYLPAVSQWYKFTMVPEGQYTINYLIVAGGGGAADVSGVLGSGEGGGGAGGLATGNITALPSTTFTIVIGGGGSPQNTGSNSYISGIQTAYGGGGGNGGAGGSGGGGVGGSGQAGGGVVTAGQGNKGGDGNSFNGSGGGGGGAGAAGQNGTTIGGNGGVGLSNTLTGTTVYYAGGGAGCGAYPGNTPGTGGTGGGAANGGNGTVNTGGGGGAARGAGGNGGSGIVVISMPTANYTGTITGLPTVTTVGSNTVLQYTQSGTYTA</sequence>
<dbReference type="EMBL" id="LR796891">
    <property type="protein sequence ID" value="CAB4172825.1"/>
    <property type="molecule type" value="Genomic_DNA"/>
</dbReference>
<protein>
    <recommendedName>
        <fullName evidence="2">Glycine-rich domain-containing protein</fullName>
    </recommendedName>
</protein>
<dbReference type="EMBL" id="LR797482">
    <property type="protein sequence ID" value="CAB4219495.1"/>
    <property type="molecule type" value="Genomic_DNA"/>
</dbReference>
<evidence type="ECO:0000256" key="1">
    <source>
        <dbReference type="SAM" id="MobiDB-lite"/>
    </source>
</evidence>
<evidence type="ECO:0000313" key="5">
    <source>
        <dbReference type="EMBL" id="CAB4178605.1"/>
    </source>
</evidence>
<evidence type="ECO:0000313" key="6">
    <source>
        <dbReference type="EMBL" id="CAB4219495.1"/>
    </source>
</evidence>
<evidence type="ECO:0000313" key="4">
    <source>
        <dbReference type="EMBL" id="CAB4172825.1"/>
    </source>
</evidence>
<evidence type="ECO:0000259" key="2">
    <source>
        <dbReference type="Pfam" id="PF21722"/>
    </source>
</evidence>
<name>A0A6J5QBL9_9CAUD</name>
<dbReference type="EMBL" id="LR796969">
    <property type="protein sequence ID" value="CAB4178605.1"/>
    <property type="molecule type" value="Genomic_DNA"/>
</dbReference>
<gene>
    <name evidence="5" type="ORF">UFOVP1019_6</name>
    <name evidence="6" type="ORF">UFOVP1618_40</name>
    <name evidence="3" type="ORF">UFOVP846_20</name>
    <name evidence="4" type="ORF">UFOVP940_8</name>
</gene>
<accession>A0A6J5QBL9</accession>
<feature type="domain" description="Glycine-rich" evidence="2">
    <location>
        <begin position="107"/>
        <end position="322"/>
    </location>
</feature>
<evidence type="ECO:0000313" key="3">
    <source>
        <dbReference type="EMBL" id="CAB4166266.1"/>
    </source>
</evidence>